<accession>A0A4Q2A853</accession>
<dbReference type="RefSeq" id="WP_129517683.1">
    <property type="nucleotide sequence ID" value="NZ_QWEX01000003.1"/>
</dbReference>
<evidence type="ECO:0000313" key="2">
    <source>
        <dbReference type="Proteomes" id="UP000289650"/>
    </source>
</evidence>
<dbReference type="AlphaFoldDB" id="A0A4Q2A853"/>
<name>A0A4Q2A853_9BURK</name>
<comment type="caution">
    <text evidence="1">The sequence shown here is derived from an EMBL/GenBank/DDBJ whole genome shotgun (WGS) entry which is preliminary data.</text>
</comment>
<dbReference type="EMBL" id="QWEX01000003">
    <property type="protein sequence ID" value="RXV65235.1"/>
    <property type="molecule type" value="Genomic_DNA"/>
</dbReference>
<organism evidence="1 2">
    <name type="scientific">Burkholderia stabilis</name>
    <dbReference type="NCBI Taxonomy" id="95485"/>
    <lineage>
        <taxon>Bacteria</taxon>
        <taxon>Pseudomonadati</taxon>
        <taxon>Pseudomonadota</taxon>
        <taxon>Betaproteobacteria</taxon>
        <taxon>Burkholderiales</taxon>
        <taxon>Burkholderiaceae</taxon>
        <taxon>Burkholderia</taxon>
        <taxon>Burkholderia cepacia complex</taxon>
    </lineage>
</organism>
<dbReference type="Proteomes" id="UP000289650">
    <property type="component" value="Unassembled WGS sequence"/>
</dbReference>
<sequence>MVQLALPYCNQHALLFQCLDVLQLRSNSPDRAVLVALARLQGFWNANREYLLLTENEFVKALSPLDCIDELLTFVTLLLQCLLLKHAVCIGVGTAYEAKSLAFPLIHLQGDVFQ</sequence>
<reference evidence="1 2" key="1">
    <citation type="submission" date="2018-08" db="EMBL/GenBank/DDBJ databases">
        <title>Mountain-cultivated ginseng endophyte, Burkholderia stabilis and its activity against ginseng root rot disease.</title>
        <authorList>
            <person name="Tapan Kumar M."/>
            <person name="Bae H."/>
            <person name="Shanmugam G."/>
            <person name="Jeon J."/>
        </authorList>
    </citation>
    <scope>NUCLEOTIDE SEQUENCE [LARGE SCALE GENOMIC DNA]</scope>
    <source>
        <strain evidence="1 2">EB159</strain>
    </source>
</reference>
<proteinExistence type="predicted"/>
<gene>
    <name evidence="1" type="ORF">D1006_34425</name>
</gene>
<evidence type="ECO:0000313" key="1">
    <source>
        <dbReference type="EMBL" id="RXV65235.1"/>
    </source>
</evidence>
<dbReference type="OrthoDB" id="5292689at2"/>
<protein>
    <submittedName>
        <fullName evidence="1">Uncharacterized protein</fullName>
    </submittedName>
</protein>